<protein>
    <submittedName>
        <fullName evidence="1">Uncharacterized protein</fullName>
    </submittedName>
</protein>
<evidence type="ECO:0000313" key="1">
    <source>
        <dbReference type="EMBL" id="JAH32911.1"/>
    </source>
</evidence>
<reference evidence="1" key="1">
    <citation type="submission" date="2014-11" db="EMBL/GenBank/DDBJ databases">
        <authorList>
            <person name="Amaro Gonzalez C."/>
        </authorList>
    </citation>
    <scope>NUCLEOTIDE SEQUENCE</scope>
</reference>
<dbReference type="EMBL" id="GBXM01075666">
    <property type="protein sequence ID" value="JAH32911.1"/>
    <property type="molecule type" value="Transcribed_RNA"/>
</dbReference>
<organism evidence="1">
    <name type="scientific">Anguilla anguilla</name>
    <name type="common">European freshwater eel</name>
    <name type="synonym">Muraena anguilla</name>
    <dbReference type="NCBI Taxonomy" id="7936"/>
    <lineage>
        <taxon>Eukaryota</taxon>
        <taxon>Metazoa</taxon>
        <taxon>Chordata</taxon>
        <taxon>Craniata</taxon>
        <taxon>Vertebrata</taxon>
        <taxon>Euteleostomi</taxon>
        <taxon>Actinopterygii</taxon>
        <taxon>Neopterygii</taxon>
        <taxon>Teleostei</taxon>
        <taxon>Anguilliformes</taxon>
        <taxon>Anguillidae</taxon>
        <taxon>Anguilla</taxon>
    </lineage>
</organism>
<sequence length="29" mass="3439">MWSIVENLTEEDILDVWRNITLTQYGCPV</sequence>
<accession>A0A0E9RUS0</accession>
<dbReference type="AlphaFoldDB" id="A0A0E9RUS0"/>
<proteinExistence type="predicted"/>
<reference evidence="1" key="2">
    <citation type="journal article" date="2015" name="Fish Shellfish Immunol.">
        <title>Early steps in the European eel (Anguilla anguilla)-Vibrio vulnificus interaction in the gills: Role of the RtxA13 toxin.</title>
        <authorList>
            <person name="Callol A."/>
            <person name="Pajuelo D."/>
            <person name="Ebbesson L."/>
            <person name="Teles M."/>
            <person name="MacKenzie S."/>
            <person name="Amaro C."/>
        </authorList>
    </citation>
    <scope>NUCLEOTIDE SEQUENCE</scope>
</reference>
<name>A0A0E9RUS0_ANGAN</name>